<accession>A0ABV9B7J7</accession>
<dbReference type="RefSeq" id="WP_381188033.1">
    <property type="nucleotide sequence ID" value="NZ_JBHSFK010000060.1"/>
</dbReference>
<comment type="caution">
    <text evidence="1">The sequence shown here is derived from an EMBL/GenBank/DDBJ whole genome shotgun (WGS) entry which is preliminary data.</text>
</comment>
<evidence type="ECO:0000313" key="2">
    <source>
        <dbReference type="Proteomes" id="UP001595839"/>
    </source>
</evidence>
<dbReference type="Proteomes" id="UP001595839">
    <property type="component" value="Unassembled WGS sequence"/>
</dbReference>
<keyword evidence="2" id="KW-1185">Reference proteome</keyword>
<organism evidence="1 2">
    <name type="scientific">Streptomyces vulcanius</name>
    <dbReference type="NCBI Taxonomy" id="1441876"/>
    <lineage>
        <taxon>Bacteria</taxon>
        <taxon>Bacillati</taxon>
        <taxon>Actinomycetota</taxon>
        <taxon>Actinomycetes</taxon>
        <taxon>Kitasatosporales</taxon>
        <taxon>Streptomycetaceae</taxon>
        <taxon>Streptomyces</taxon>
    </lineage>
</organism>
<proteinExistence type="predicted"/>
<evidence type="ECO:0000313" key="1">
    <source>
        <dbReference type="EMBL" id="MFC4507690.1"/>
    </source>
</evidence>
<name>A0ABV9B7J7_9ACTN</name>
<protein>
    <submittedName>
        <fullName evidence="1">Uncharacterized protein</fullName>
    </submittedName>
</protein>
<dbReference type="EMBL" id="JBHSFK010000060">
    <property type="protein sequence ID" value="MFC4507690.1"/>
    <property type="molecule type" value="Genomic_DNA"/>
</dbReference>
<sequence length="42" mass="4505">MHDLFGPMGHALDIDPHDHAGLADDLRALYVEAGAASPHLKE</sequence>
<reference evidence="2" key="1">
    <citation type="journal article" date="2019" name="Int. J. Syst. Evol. Microbiol.">
        <title>The Global Catalogue of Microorganisms (GCM) 10K type strain sequencing project: providing services to taxonomists for standard genome sequencing and annotation.</title>
        <authorList>
            <consortium name="The Broad Institute Genomics Platform"/>
            <consortium name="The Broad Institute Genome Sequencing Center for Infectious Disease"/>
            <person name="Wu L."/>
            <person name="Ma J."/>
        </authorList>
    </citation>
    <scope>NUCLEOTIDE SEQUENCE [LARGE SCALE GENOMIC DNA]</scope>
    <source>
        <strain evidence="2">CGMCC 4.7177</strain>
    </source>
</reference>
<gene>
    <name evidence="1" type="ORF">ACFPIH_51185</name>
</gene>